<dbReference type="SUPFAM" id="SSF56219">
    <property type="entry name" value="DNase I-like"/>
    <property type="match status" value="1"/>
</dbReference>
<reference evidence="3" key="1">
    <citation type="journal article" date="2019" name="Int. J. Syst. Evol. Microbiol.">
        <title>The Global Catalogue of Microorganisms (GCM) 10K type strain sequencing project: providing services to taxonomists for standard genome sequencing and annotation.</title>
        <authorList>
            <consortium name="The Broad Institute Genomics Platform"/>
            <consortium name="The Broad Institute Genome Sequencing Center for Infectious Disease"/>
            <person name="Wu L."/>
            <person name="Ma J."/>
        </authorList>
    </citation>
    <scope>NUCLEOTIDE SEQUENCE [LARGE SCALE GENOMIC DNA]</scope>
    <source>
        <strain evidence="3">JCM 17858</strain>
    </source>
</reference>
<proteinExistence type="predicted"/>
<dbReference type="RefSeq" id="WP_345063226.1">
    <property type="nucleotide sequence ID" value="NZ_BAABGR010000002.1"/>
</dbReference>
<keyword evidence="3" id="KW-1185">Reference proteome</keyword>
<dbReference type="InterPro" id="IPR036691">
    <property type="entry name" value="Endo/exonu/phosph_ase_sf"/>
</dbReference>
<evidence type="ECO:0000313" key="2">
    <source>
        <dbReference type="EMBL" id="GAA4510184.1"/>
    </source>
</evidence>
<sequence>MFENDDKKPASSRRGFLQKLGLLSGAVLFSGEQTFAYSADVLQGKSDLRVMTCNIRVDLPEDEKTGNGWKTRKEACVKVIKNQKADIIGFQEVLANQFEDLKKGLSDYFALGFDGPEMDMYKEGYHGIAKNPIFFSKKRFELLTAGGYWLSETPLKAGSISWESARARNAFWVRLKDKKTGKQIRVVNLHLDHVKEEARVEQIKMVLDESAQYQPDFIQIMTGDFNAGPNSQVVKTVLSSGWKDSYTKVGPNGKVEGTTHAFKPHDKERAAKAKKIDYIFTRGPIESVDSHIIKDNYKGIYPSDHYFVVATCRL</sequence>
<keyword evidence="2" id="KW-0255">Endonuclease</keyword>
<protein>
    <submittedName>
        <fullName evidence="2">Endonuclease/exonuclease/phosphatase family protein</fullName>
    </submittedName>
</protein>
<dbReference type="Pfam" id="PF03372">
    <property type="entry name" value="Exo_endo_phos"/>
    <property type="match status" value="1"/>
</dbReference>
<dbReference type="CDD" id="cd09083">
    <property type="entry name" value="EEP-1"/>
    <property type="match status" value="1"/>
</dbReference>
<name>A0ABP8QT93_9SPHI</name>
<dbReference type="PANTHER" id="PTHR12121">
    <property type="entry name" value="CARBON CATABOLITE REPRESSOR PROTEIN 4"/>
    <property type="match status" value="1"/>
</dbReference>
<accession>A0ABP8QT93</accession>
<dbReference type="InterPro" id="IPR050410">
    <property type="entry name" value="CCR4/nocturin_mRNA_transcr"/>
</dbReference>
<evidence type="ECO:0000259" key="1">
    <source>
        <dbReference type="Pfam" id="PF03372"/>
    </source>
</evidence>
<dbReference type="GO" id="GO:0004519">
    <property type="term" value="F:endonuclease activity"/>
    <property type="evidence" value="ECO:0007669"/>
    <property type="project" value="UniProtKB-KW"/>
</dbReference>
<organism evidence="2 3">
    <name type="scientific">Sphingobacterium thermophilum</name>
    <dbReference type="NCBI Taxonomy" id="768534"/>
    <lineage>
        <taxon>Bacteria</taxon>
        <taxon>Pseudomonadati</taxon>
        <taxon>Bacteroidota</taxon>
        <taxon>Sphingobacteriia</taxon>
        <taxon>Sphingobacteriales</taxon>
        <taxon>Sphingobacteriaceae</taxon>
        <taxon>Sphingobacterium</taxon>
    </lineage>
</organism>
<dbReference type="InterPro" id="IPR005135">
    <property type="entry name" value="Endo/exonuclease/phosphatase"/>
</dbReference>
<evidence type="ECO:0000313" key="3">
    <source>
        <dbReference type="Proteomes" id="UP001500394"/>
    </source>
</evidence>
<feature type="domain" description="Endonuclease/exonuclease/phosphatase" evidence="1">
    <location>
        <begin position="51"/>
        <end position="305"/>
    </location>
</feature>
<dbReference type="Gene3D" id="3.60.10.10">
    <property type="entry name" value="Endonuclease/exonuclease/phosphatase"/>
    <property type="match status" value="1"/>
</dbReference>
<keyword evidence="2" id="KW-0378">Hydrolase</keyword>
<comment type="caution">
    <text evidence="2">The sequence shown here is derived from an EMBL/GenBank/DDBJ whole genome shotgun (WGS) entry which is preliminary data.</text>
</comment>
<keyword evidence="2" id="KW-0540">Nuclease</keyword>
<dbReference type="Proteomes" id="UP001500394">
    <property type="component" value="Unassembled WGS sequence"/>
</dbReference>
<dbReference type="EMBL" id="BAABGR010000002">
    <property type="protein sequence ID" value="GAA4510184.1"/>
    <property type="molecule type" value="Genomic_DNA"/>
</dbReference>
<gene>
    <name evidence="2" type="ORF">GCM10023173_01270</name>
</gene>
<dbReference type="PANTHER" id="PTHR12121:SF36">
    <property type="entry name" value="ENDONUCLEASE_EXONUCLEASE_PHOSPHATASE DOMAIN-CONTAINING PROTEIN"/>
    <property type="match status" value="1"/>
</dbReference>